<evidence type="ECO:0000256" key="8">
    <source>
        <dbReference type="SAM" id="Phobius"/>
    </source>
</evidence>
<dbReference type="InterPro" id="IPR003593">
    <property type="entry name" value="AAA+_ATPase"/>
</dbReference>
<feature type="transmembrane region" description="Helical" evidence="8">
    <location>
        <begin position="479"/>
        <end position="500"/>
    </location>
</feature>
<dbReference type="GO" id="GO:0140359">
    <property type="term" value="F:ABC-type transporter activity"/>
    <property type="evidence" value="ECO:0007669"/>
    <property type="project" value="InterPro"/>
</dbReference>
<keyword evidence="6 8" id="KW-1133">Transmembrane helix</keyword>
<evidence type="ECO:0000256" key="4">
    <source>
        <dbReference type="ARBA" id="ARBA00022741"/>
    </source>
</evidence>
<dbReference type="GO" id="GO:0005524">
    <property type="term" value="F:ATP binding"/>
    <property type="evidence" value="ECO:0007669"/>
    <property type="project" value="UniProtKB-KW"/>
</dbReference>
<evidence type="ECO:0000313" key="10">
    <source>
        <dbReference type="EMBL" id="CAI2362086.1"/>
    </source>
</evidence>
<evidence type="ECO:0000259" key="9">
    <source>
        <dbReference type="PROSITE" id="PS50893"/>
    </source>
</evidence>
<proteinExistence type="predicted"/>
<dbReference type="SMART" id="SM00382">
    <property type="entry name" value="AAA"/>
    <property type="match status" value="1"/>
</dbReference>
<keyword evidence="3 8" id="KW-0812">Transmembrane</keyword>
<dbReference type="Pfam" id="PF01061">
    <property type="entry name" value="ABC2_membrane"/>
    <property type="match status" value="1"/>
</dbReference>
<feature type="domain" description="ABC transporter" evidence="9">
    <location>
        <begin position="24"/>
        <end position="278"/>
    </location>
</feature>
<dbReference type="EMBL" id="CAMPGE010003260">
    <property type="protein sequence ID" value="CAI2362086.1"/>
    <property type="molecule type" value="Genomic_DNA"/>
</dbReference>
<protein>
    <recommendedName>
        <fullName evidence="9">ABC transporter domain-containing protein</fullName>
    </recommendedName>
</protein>
<feature type="transmembrane region" description="Helical" evidence="8">
    <location>
        <begin position="372"/>
        <end position="390"/>
    </location>
</feature>
<dbReference type="Proteomes" id="UP001295684">
    <property type="component" value="Unassembled WGS sequence"/>
</dbReference>
<feature type="transmembrane region" description="Helical" evidence="8">
    <location>
        <begin position="402"/>
        <end position="423"/>
    </location>
</feature>
<keyword evidence="4" id="KW-0547">Nucleotide-binding</keyword>
<evidence type="ECO:0000256" key="7">
    <source>
        <dbReference type="ARBA" id="ARBA00023136"/>
    </source>
</evidence>
<dbReference type="GO" id="GO:0016887">
    <property type="term" value="F:ATP hydrolysis activity"/>
    <property type="evidence" value="ECO:0007669"/>
    <property type="project" value="InterPro"/>
</dbReference>
<accession>A0AAD1X8Y7</accession>
<dbReference type="InterPro" id="IPR050352">
    <property type="entry name" value="ABCG_transporters"/>
</dbReference>
<dbReference type="InterPro" id="IPR013525">
    <property type="entry name" value="ABC2_TM"/>
</dbReference>
<dbReference type="InterPro" id="IPR003439">
    <property type="entry name" value="ABC_transporter-like_ATP-bd"/>
</dbReference>
<feature type="transmembrane region" description="Helical" evidence="8">
    <location>
        <begin position="512"/>
        <end position="531"/>
    </location>
</feature>
<dbReference type="Pfam" id="PF00005">
    <property type="entry name" value="ABC_tran"/>
    <property type="match status" value="1"/>
</dbReference>
<dbReference type="CDD" id="cd03213">
    <property type="entry name" value="ABCG_EPDR"/>
    <property type="match status" value="1"/>
</dbReference>
<dbReference type="PANTHER" id="PTHR48041:SF139">
    <property type="entry name" value="PROTEIN SCARLET"/>
    <property type="match status" value="1"/>
</dbReference>
<dbReference type="Pfam" id="PF19055">
    <property type="entry name" value="ABC2_membrane_7"/>
    <property type="match status" value="1"/>
</dbReference>
<name>A0AAD1X8Y7_EUPCR</name>
<evidence type="ECO:0000313" key="11">
    <source>
        <dbReference type="Proteomes" id="UP001295684"/>
    </source>
</evidence>
<evidence type="ECO:0000256" key="6">
    <source>
        <dbReference type="ARBA" id="ARBA00022989"/>
    </source>
</evidence>
<dbReference type="PANTHER" id="PTHR48041">
    <property type="entry name" value="ABC TRANSPORTER G FAMILY MEMBER 28"/>
    <property type="match status" value="1"/>
</dbReference>
<dbReference type="GO" id="GO:0016020">
    <property type="term" value="C:membrane"/>
    <property type="evidence" value="ECO:0007669"/>
    <property type="project" value="UniProtKB-SubCell"/>
</dbReference>
<reference evidence="10" key="1">
    <citation type="submission" date="2023-07" db="EMBL/GenBank/DDBJ databases">
        <authorList>
            <consortium name="AG Swart"/>
            <person name="Singh M."/>
            <person name="Singh A."/>
            <person name="Seah K."/>
            <person name="Emmerich C."/>
        </authorList>
    </citation>
    <scope>NUCLEOTIDE SEQUENCE</scope>
    <source>
        <strain evidence="10">DP1</strain>
    </source>
</reference>
<sequence length="611" mass="69317">MRNSYDQEALPMESQEAEASLMKISWSNLQYTVRAGPKRWGRRSEMNDKVLLKPQSGYIKPGQTCFIMGSSGAGKTTLLNTLCGRITSSSTAKVEGQVMINDTYPITQKDFGKYGAYVMQDDVLFPTFTCEEVITFSAKLKLNLSEKEIKNRVSTIIDDLRLNNCKNTFVGNQLIKGISGGQRKRTAIAIEMVTDPQVLFLDEPTSGLDSFTANRIVKLLVKQARLGKTIVATIHQPSSQTFNLFDKLILLMDGNQIYQGPADKSVGYFESIGYSVPSYSNPADYFLMKFYLPYKKSERDIQMLETLKEAFEEKLSSQIALQNEAEYIYEEITAKSLSKAYSQISFWSELKELVKRTGINIYRNPTLAKMRFFSSCMITITICFFFWDLGYDPKGIHNKRGFMFYISWNQTFQSVLSVVMNFIDERPVFLREYAAKTYRIWSYFLSKSLVEAPFQLLFPILTSLSVYFLVGLTPDVEKLMIFTLILLSVVFCATSLGFAIGCCVEEPYKGTSLTIFILGPIMFFGGHLVNLNTVPTYIRWMNYLSPVRYATEALLRNELEGNRRYSLSQDFFSNLGFDLGMAECILILVVLGLAFRVLGALLLRLAVTSVQ</sequence>
<evidence type="ECO:0000256" key="2">
    <source>
        <dbReference type="ARBA" id="ARBA00022448"/>
    </source>
</evidence>
<feature type="transmembrane region" description="Helical" evidence="8">
    <location>
        <begin position="452"/>
        <end position="472"/>
    </location>
</feature>
<keyword evidence="11" id="KW-1185">Reference proteome</keyword>
<gene>
    <name evidence="10" type="ORF">ECRASSUSDP1_LOCUS3404</name>
</gene>
<organism evidence="10 11">
    <name type="scientific">Euplotes crassus</name>
    <dbReference type="NCBI Taxonomy" id="5936"/>
    <lineage>
        <taxon>Eukaryota</taxon>
        <taxon>Sar</taxon>
        <taxon>Alveolata</taxon>
        <taxon>Ciliophora</taxon>
        <taxon>Intramacronucleata</taxon>
        <taxon>Spirotrichea</taxon>
        <taxon>Hypotrichia</taxon>
        <taxon>Euplotida</taxon>
        <taxon>Euplotidae</taxon>
        <taxon>Moneuplotes</taxon>
    </lineage>
</organism>
<evidence type="ECO:0000256" key="1">
    <source>
        <dbReference type="ARBA" id="ARBA00004141"/>
    </source>
</evidence>
<feature type="transmembrane region" description="Helical" evidence="8">
    <location>
        <begin position="585"/>
        <end position="607"/>
    </location>
</feature>
<dbReference type="AlphaFoldDB" id="A0AAD1X8Y7"/>
<keyword evidence="7 8" id="KW-0472">Membrane</keyword>
<dbReference type="SUPFAM" id="SSF52540">
    <property type="entry name" value="P-loop containing nucleoside triphosphate hydrolases"/>
    <property type="match status" value="1"/>
</dbReference>
<evidence type="ECO:0000256" key="3">
    <source>
        <dbReference type="ARBA" id="ARBA00022692"/>
    </source>
</evidence>
<dbReference type="InterPro" id="IPR027417">
    <property type="entry name" value="P-loop_NTPase"/>
</dbReference>
<comment type="subcellular location">
    <subcellularLocation>
        <location evidence="1">Membrane</location>
        <topology evidence="1">Multi-pass membrane protein</topology>
    </subcellularLocation>
</comment>
<dbReference type="Gene3D" id="3.40.50.300">
    <property type="entry name" value="P-loop containing nucleotide triphosphate hydrolases"/>
    <property type="match status" value="1"/>
</dbReference>
<evidence type="ECO:0000256" key="5">
    <source>
        <dbReference type="ARBA" id="ARBA00022840"/>
    </source>
</evidence>
<dbReference type="InterPro" id="IPR043926">
    <property type="entry name" value="ABCG_dom"/>
</dbReference>
<dbReference type="PROSITE" id="PS50893">
    <property type="entry name" value="ABC_TRANSPORTER_2"/>
    <property type="match status" value="1"/>
</dbReference>
<keyword evidence="5" id="KW-0067">ATP-binding</keyword>
<comment type="caution">
    <text evidence="10">The sequence shown here is derived from an EMBL/GenBank/DDBJ whole genome shotgun (WGS) entry which is preliminary data.</text>
</comment>
<keyword evidence="2" id="KW-0813">Transport</keyword>